<evidence type="ECO:0000256" key="3">
    <source>
        <dbReference type="ARBA" id="ARBA00022643"/>
    </source>
</evidence>
<reference evidence="7 8" key="1">
    <citation type="submission" date="2024-03" db="EMBL/GenBank/DDBJ databases">
        <title>Bacilli Hybrid Assemblies.</title>
        <authorList>
            <person name="Kovac J."/>
        </authorList>
    </citation>
    <scope>NUCLEOTIDE SEQUENCE [LARGE SCALE GENOMIC DNA]</scope>
    <source>
        <strain evidence="7 8">FSL R7-0666</strain>
    </source>
</reference>
<evidence type="ECO:0000313" key="7">
    <source>
        <dbReference type="EMBL" id="MEN0642864.1"/>
    </source>
</evidence>
<dbReference type="EMBL" id="JBCITK010000001">
    <property type="protein sequence ID" value="MEN0642864.1"/>
    <property type="molecule type" value="Genomic_DNA"/>
</dbReference>
<dbReference type="InterPro" id="IPR016446">
    <property type="entry name" value="Flavin_OxRdtase_Frp"/>
</dbReference>
<dbReference type="InterPro" id="IPR029479">
    <property type="entry name" value="Nitroreductase"/>
</dbReference>
<comment type="similarity">
    <text evidence="1 5">Belongs to the flavin oxidoreductase frp family.</text>
</comment>
<dbReference type="PIRSF" id="PIRSF005426">
    <property type="entry name" value="Frp"/>
    <property type="match status" value="1"/>
</dbReference>
<evidence type="ECO:0000256" key="4">
    <source>
        <dbReference type="ARBA" id="ARBA00023002"/>
    </source>
</evidence>
<keyword evidence="4 5" id="KW-0560">Oxidoreductase</keyword>
<evidence type="ECO:0000259" key="6">
    <source>
        <dbReference type="Pfam" id="PF00881"/>
    </source>
</evidence>
<dbReference type="PANTHER" id="PTHR43425:SF2">
    <property type="entry name" value="OXYGEN-INSENSITIVE NADPH NITROREDUCTASE"/>
    <property type="match status" value="1"/>
</dbReference>
<evidence type="ECO:0000256" key="2">
    <source>
        <dbReference type="ARBA" id="ARBA00022630"/>
    </source>
</evidence>
<dbReference type="CDD" id="cd02146">
    <property type="entry name" value="NfsA-like"/>
    <property type="match status" value="1"/>
</dbReference>
<sequence>MTNQVIQTMGAHRSIRKFTNQDVSTEQVEMLTNTARWAPSSHHVQAYSIIVIRNQEKKETLKTLTGGQQWVADCPVFLVICADYHRIGEATKRHDQSLEIGGAEQLLVGAVDAALVAQNLLTAAESIGLGGVMIGGIRNNPVEVASLLKLPKATFPVMGLCLGYPDQDIAQKPRLPKQASVFNEQYDVEVVDQALTEYNDTMHTYYGSRQTNAKQQTWSEQMANYMGKPNRPHMNEFLKRQGFLTDL</sequence>
<proteinExistence type="inferred from homology"/>
<feature type="domain" description="Nitroreductase" evidence="6">
    <location>
        <begin position="12"/>
        <end position="164"/>
    </location>
</feature>
<evidence type="ECO:0000256" key="1">
    <source>
        <dbReference type="ARBA" id="ARBA00008366"/>
    </source>
</evidence>
<dbReference type="Gene3D" id="3.40.109.10">
    <property type="entry name" value="NADH Oxidase"/>
    <property type="match status" value="1"/>
</dbReference>
<evidence type="ECO:0000256" key="5">
    <source>
        <dbReference type="PIRNR" id="PIRNR005426"/>
    </source>
</evidence>
<organism evidence="7 8">
    <name type="scientific">Alkalicoccobacillus gibsonii</name>
    <dbReference type="NCBI Taxonomy" id="79881"/>
    <lineage>
        <taxon>Bacteria</taxon>
        <taxon>Bacillati</taxon>
        <taxon>Bacillota</taxon>
        <taxon>Bacilli</taxon>
        <taxon>Bacillales</taxon>
        <taxon>Bacillaceae</taxon>
        <taxon>Alkalicoccobacillus</taxon>
    </lineage>
</organism>
<evidence type="ECO:0000313" key="8">
    <source>
        <dbReference type="Proteomes" id="UP001418796"/>
    </source>
</evidence>
<dbReference type="Pfam" id="PF00881">
    <property type="entry name" value="Nitroreductase"/>
    <property type="match status" value="1"/>
</dbReference>
<keyword evidence="3 5" id="KW-0288">FMN</keyword>
<dbReference type="PANTHER" id="PTHR43425">
    <property type="entry name" value="OXYGEN-INSENSITIVE NADPH NITROREDUCTASE"/>
    <property type="match status" value="1"/>
</dbReference>
<dbReference type="RefSeq" id="WP_343129895.1">
    <property type="nucleotide sequence ID" value="NZ_JBCITK010000001.1"/>
</dbReference>
<accession>A0ABU9VGB4</accession>
<keyword evidence="8" id="KW-1185">Reference proteome</keyword>
<gene>
    <name evidence="7" type="primary">nfsA</name>
    <name evidence="7" type="ORF">MKY91_06870</name>
</gene>
<name>A0ABU9VGB4_9BACI</name>
<dbReference type="NCBIfam" id="NF008033">
    <property type="entry name" value="PRK10765.1"/>
    <property type="match status" value="1"/>
</dbReference>
<keyword evidence="2 5" id="KW-0285">Flavoprotein</keyword>
<dbReference type="Proteomes" id="UP001418796">
    <property type="component" value="Unassembled WGS sequence"/>
</dbReference>
<protein>
    <submittedName>
        <fullName evidence="7">Oxygen-insensitive NADPH nitroreductase</fullName>
    </submittedName>
</protein>
<comment type="caution">
    <text evidence="7">The sequence shown here is derived from an EMBL/GenBank/DDBJ whole genome shotgun (WGS) entry which is preliminary data.</text>
</comment>
<dbReference type="SUPFAM" id="SSF55469">
    <property type="entry name" value="FMN-dependent nitroreductase-like"/>
    <property type="match status" value="1"/>
</dbReference>
<dbReference type="InterPro" id="IPR000415">
    <property type="entry name" value="Nitroreductase-like"/>
</dbReference>
<keyword evidence="5" id="KW-0521">NADP</keyword>